<organism evidence="7 8">
    <name type="scientific">Fusibacter paucivorans</name>
    <dbReference type="NCBI Taxonomy" id="76009"/>
    <lineage>
        <taxon>Bacteria</taxon>
        <taxon>Bacillati</taxon>
        <taxon>Bacillota</taxon>
        <taxon>Clostridia</taxon>
        <taxon>Eubacteriales</taxon>
        <taxon>Eubacteriales Family XII. Incertae Sedis</taxon>
        <taxon>Fusibacter</taxon>
    </lineage>
</organism>
<proteinExistence type="inferred from homology"/>
<dbReference type="InterPro" id="IPR000524">
    <property type="entry name" value="Tscrpt_reg_HTH_GntR"/>
</dbReference>
<dbReference type="EMBL" id="JAHBCL010000012">
    <property type="protein sequence ID" value="MBS7526632.1"/>
    <property type="molecule type" value="Genomic_DNA"/>
</dbReference>
<dbReference type="CDD" id="cd00609">
    <property type="entry name" value="AAT_like"/>
    <property type="match status" value="1"/>
</dbReference>
<name>A0ABS5PNX9_9FIRM</name>
<comment type="caution">
    <text evidence="7">The sequence shown here is derived from an EMBL/GenBank/DDBJ whole genome shotgun (WGS) entry which is preliminary data.</text>
</comment>
<dbReference type="InterPro" id="IPR015424">
    <property type="entry name" value="PyrdxlP-dep_Trfase"/>
</dbReference>
<keyword evidence="8" id="KW-1185">Reference proteome</keyword>
<keyword evidence="7" id="KW-0032">Aminotransferase</keyword>
<dbReference type="InterPro" id="IPR015421">
    <property type="entry name" value="PyrdxlP-dep_Trfase_major"/>
</dbReference>
<dbReference type="PROSITE" id="PS50949">
    <property type="entry name" value="HTH_GNTR"/>
    <property type="match status" value="1"/>
</dbReference>
<evidence type="ECO:0000313" key="7">
    <source>
        <dbReference type="EMBL" id="MBS7526632.1"/>
    </source>
</evidence>
<keyword evidence="7" id="KW-0808">Transferase</keyword>
<comment type="similarity">
    <text evidence="1">In the C-terminal section; belongs to the class-I pyridoxal-phosphate-dependent aminotransferase family.</text>
</comment>
<dbReference type="PANTHER" id="PTHR46577">
    <property type="entry name" value="HTH-TYPE TRANSCRIPTIONAL REGULATORY PROTEIN GABR"/>
    <property type="match status" value="1"/>
</dbReference>
<keyword evidence="2" id="KW-0663">Pyridoxal phosphate</keyword>
<dbReference type="GO" id="GO:0008483">
    <property type="term" value="F:transaminase activity"/>
    <property type="evidence" value="ECO:0007669"/>
    <property type="project" value="UniProtKB-KW"/>
</dbReference>
<dbReference type="Gene3D" id="1.10.10.10">
    <property type="entry name" value="Winged helix-like DNA-binding domain superfamily/Winged helix DNA-binding domain"/>
    <property type="match status" value="1"/>
</dbReference>
<protein>
    <submittedName>
        <fullName evidence="7">PLP-dependent aminotransferase family protein</fullName>
    </submittedName>
</protein>
<sequence>MWGITVNRDDEMTLSRQIFTAFRDQILAGELEQGEILPSTRALSIDLGVSRNTVSEAYEMLWTEGFIVTQQGAQSRVADGLVITRNVPEAVQKPIAMKQVPIEWHFKTGQPDLSLFPKTQWRKMIREAVDDFSTPDLTYSGPKGYEPLCEAISKWLMRSRNMHVPIEDIFITAGATQAFFLLVEILKREGCAFALENPSHPAMRTAVTDSGSMIQWMTVTQSGIETTALKKVPIAAVYTTPSHQFPLGGILQASTRAELIRLAAECDFYIIEDDYDSEYRYFGAPISPIYAMDASRVIYVGTFSKTLFPALRIGFAVIPKSLQTKWRHFRNYLDVQNPILEQMALAKFLNTRKMDKHIQHMRRIYAAKRQILLEAIEEQFDCQVLPWGDASGLHLALQFPGHAFNDHFIERCRMRGLFVQTVQQYCTSELQHQDKLLLGYGHLRETTIKEGIAVLKEMIQQMPS</sequence>
<evidence type="ECO:0000259" key="6">
    <source>
        <dbReference type="PROSITE" id="PS50949"/>
    </source>
</evidence>
<dbReference type="InterPro" id="IPR036388">
    <property type="entry name" value="WH-like_DNA-bd_sf"/>
</dbReference>
<dbReference type="InterPro" id="IPR036390">
    <property type="entry name" value="WH_DNA-bd_sf"/>
</dbReference>
<dbReference type="Proteomes" id="UP000746471">
    <property type="component" value="Unassembled WGS sequence"/>
</dbReference>
<evidence type="ECO:0000256" key="1">
    <source>
        <dbReference type="ARBA" id="ARBA00005384"/>
    </source>
</evidence>
<dbReference type="InterPro" id="IPR051446">
    <property type="entry name" value="HTH_trans_reg/aminotransferase"/>
</dbReference>
<keyword evidence="5" id="KW-0804">Transcription</keyword>
<dbReference type="Gene3D" id="3.40.640.10">
    <property type="entry name" value="Type I PLP-dependent aspartate aminotransferase-like (Major domain)"/>
    <property type="match status" value="1"/>
</dbReference>
<dbReference type="CDD" id="cd07377">
    <property type="entry name" value="WHTH_GntR"/>
    <property type="match status" value="1"/>
</dbReference>
<evidence type="ECO:0000256" key="2">
    <source>
        <dbReference type="ARBA" id="ARBA00022898"/>
    </source>
</evidence>
<dbReference type="PRINTS" id="PR00035">
    <property type="entry name" value="HTHGNTR"/>
</dbReference>
<dbReference type="SUPFAM" id="SSF46785">
    <property type="entry name" value="Winged helix' DNA-binding domain"/>
    <property type="match status" value="1"/>
</dbReference>
<reference evidence="7 8" key="1">
    <citation type="submission" date="2021-05" db="EMBL/GenBank/DDBJ databases">
        <title>Fusibacter ferrireducens sp. nov., an anaerobic, sulfur- and Fe-reducing bacterium isolated from the mangrove sediment.</title>
        <authorList>
            <person name="Qiu D."/>
        </authorList>
    </citation>
    <scope>NUCLEOTIDE SEQUENCE [LARGE SCALE GENOMIC DNA]</scope>
    <source>
        <strain evidence="7 8">DSM 12116</strain>
    </source>
</reference>
<evidence type="ECO:0000313" key="8">
    <source>
        <dbReference type="Proteomes" id="UP000746471"/>
    </source>
</evidence>
<feature type="domain" description="HTH gntR-type" evidence="6">
    <location>
        <begin position="12"/>
        <end position="80"/>
    </location>
</feature>
<evidence type="ECO:0000256" key="4">
    <source>
        <dbReference type="ARBA" id="ARBA00023125"/>
    </source>
</evidence>
<evidence type="ECO:0000256" key="5">
    <source>
        <dbReference type="ARBA" id="ARBA00023163"/>
    </source>
</evidence>
<dbReference type="Pfam" id="PF00392">
    <property type="entry name" value="GntR"/>
    <property type="match status" value="1"/>
</dbReference>
<keyword evidence="4" id="KW-0238">DNA-binding</keyword>
<accession>A0ABS5PNX9</accession>
<dbReference type="SMART" id="SM00345">
    <property type="entry name" value="HTH_GNTR"/>
    <property type="match status" value="1"/>
</dbReference>
<keyword evidence="3" id="KW-0805">Transcription regulation</keyword>
<dbReference type="RefSeq" id="WP_213236494.1">
    <property type="nucleotide sequence ID" value="NZ_JAHBCL010000012.1"/>
</dbReference>
<gene>
    <name evidence="7" type="ORF">KHM83_08085</name>
</gene>
<dbReference type="SUPFAM" id="SSF53383">
    <property type="entry name" value="PLP-dependent transferases"/>
    <property type="match status" value="1"/>
</dbReference>
<dbReference type="PANTHER" id="PTHR46577:SF1">
    <property type="entry name" value="HTH-TYPE TRANSCRIPTIONAL REGULATORY PROTEIN GABR"/>
    <property type="match status" value="1"/>
</dbReference>
<evidence type="ECO:0000256" key="3">
    <source>
        <dbReference type="ARBA" id="ARBA00023015"/>
    </source>
</evidence>